<gene>
    <name evidence="2" type="ORF">PVAP13_1NG186938</name>
</gene>
<sequence>MFRAAYDGKIPSLPDKSMWPKSEHGFFMHPPLLKLTAGRRRQNRYKAAVEGGSKGAKGSHQCPICQQYGHHWWKCKDGDPNDIAAMLAERGPPKKKKKKVPPANTETSIVLAAPAQKMVFPVVPSVADLSKKRKNKSSSTTGAKKQKRTSAAEASDPSVRGLHKIQIS</sequence>
<evidence type="ECO:0000313" key="3">
    <source>
        <dbReference type="Proteomes" id="UP000823388"/>
    </source>
</evidence>
<name>A0A8T0WYP5_PANVG</name>
<dbReference type="EMBL" id="CM029038">
    <property type="protein sequence ID" value="KAG2650023.1"/>
    <property type="molecule type" value="Genomic_DNA"/>
</dbReference>
<dbReference type="Proteomes" id="UP000823388">
    <property type="component" value="Chromosome 1N"/>
</dbReference>
<protein>
    <submittedName>
        <fullName evidence="2">Uncharacterized protein</fullName>
    </submittedName>
</protein>
<dbReference type="AlphaFoldDB" id="A0A8T0WYP5"/>
<keyword evidence="3" id="KW-1185">Reference proteome</keyword>
<organism evidence="2 3">
    <name type="scientific">Panicum virgatum</name>
    <name type="common">Blackwell switchgrass</name>
    <dbReference type="NCBI Taxonomy" id="38727"/>
    <lineage>
        <taxon>Eukaryota</taxon>
        <taxon>Viridiplantae</taxon>
        <taxon>Streptophyta</taxon>
        <taxon>Embryophyta</taxon>
        <taxon>Tracheophyta</taxon>
        <taxon>Spermatophyta</taxon>
        <taxon>Magnoliopsida</taxon>
        <taxon>Liliopsida</taxon>
        <taxon>Poales</taxon>
        <taxon>Poaceae</taxon>
        <taxon>PACMAD clade</taxon>
        <taxon>Panicoideae</taxon>
        <taxon>Panicodae</taxon>
        <taxon>Paniceae</taxon>
        <taxon>Panicinae</taxon>
        <taxon>Panicum</taxon>
        <taxon>Panicum sect. Hiantes</taxon>
    </lineage>
</organism>
<reference evidence="2 3" key="1">
    <citation type="submission" date="2020-05" db="EMBL/GenBank/DDBJ databases">
        <title>WGS assembly of Panicum virgatum.</title>
        <authorList>
            <person name="Lovell J.T."/>
            <person name="Jenkins J."/>
            <person name="Shu S."/>
            <person name="Juenger T.E."/>
            <person name="Schmutz J."/>
        </authorList>
    </citation>
    <scope>NUCLEOTIDE SEQUENCE [LARGE SCALE GENOMIC DNA]</scope>
    <source>
        <strain evidence="3">cv. AP13</strain>
    </source>
</reference>
<evidence type="ECO:0000313" key="2">
    <source>
        <dbReference type="EMBL" id="KAG2650023.1"/>
    </source>
</evidence>
<comment type="caution">
    <text evidence="2">The sequence shown here is derived from an EMBL/GenBank/DDBJ whole genome shotgun (WGS) entry which is preliminary data.</text>
</comment>
<proteinExistence type="predicted"/>
<feature type="region of interest" description="Disordered" evidence="1">
    <location>
        <begin position="125"/>
        <end position="168"/>
    </location>
</feature>
<accession>A0A8T0WYP5</accession>
<evidence type="ECO:0000256" key="1">
    <source>
        <dbReference type="SAM" id="MobiDB-lite"/>
    </source>
</evidence>